<dbReference type="Proteomes" id="UP000282297">
    <property type="component" value="Plasmid unnamed"/>
</dbReference>
<dbReference type="Pfam" id="PF21205">
    <property type="entry name" value="Rep3_C"/>
    <property type="match status" value="1"/>
</dbReference>
<dbReference type="RefSeq" id="WP_124785692.1">
    <property type="nucleotide sequence ID" value="NZ_CP034172.1"/>
</dbReference>
<gene>
    <name evidence="1" type="ORF">EIH08_12465</name>
</gene>
<organism evidence="1 2">
    <name type="scientific">Chryseobacterium taklimakanense</name>
    <dbReference type="NCBI Taxonomy" id="536441"/>
    <lineage>
        <taxon>Bacteria</taxon>
        <taxon>Pseudomonadati</taxon>
        <taxon>Bacteroidota</taxon>
        <taxon>Flavobacteriia</taxon>
        <taxon>Flavobacteriales</taxon>
        <taxon>Weeksellaceae</taxon>
        <taxon>Chryseobacterium group</taxon>
        <taxon>Chryseobacterium</taxon>
    </lineage>
</organism>
<reference evidence="2" key="1">
    <citation type="submission" date="2018-11" db="EMBL/GenBank/DDBJ databases">
        <title>Proposal to divide the Flavobacteriaceae and reorganize its genera based on Amino Acid Identity values calculated from whole genome sequences.</title>
        <authorList>
            <person name="Nicholson A.C."/>
            <person name="Gulvik C.A."/>
            <person name="Whitney A.M."/>
            <person name="Humrighouse B.W."/>
            <person name="Bell M."/>
            <person name="Holmes B."/>
            <person name="Steigerwalt A.B."/>
            <person name="Villarma A."/>
            <person name="Sheth M."/>
            <person name="Batra D."/>
            <person name="Pryor J."/>
            <person name="Bernardet J.-F."/>
            <person name="Hugo C."/>
            <person name="Kampfer P."/>
            <person name="Newman J.D."/>
            <person name="McQuiston J.R."/>
        </authorList>
    </citation>
    <scope>NUCLEOTIDE SEQUENCE [LARGE SCALE GENOMIC DNA]</scope>
    <source>
        <strain evidence="2">H4753</strain>
        <plasmid evidence="2">unnamed</plasmid>
    </source>
</reference>
<dbReference type="SUPFAM" id="SSF46785">
    <property type="entry name" value="Winged helix' DNA-binding domain"/>
    <property type="match status" value="1"/>
</dbReference>
<dbReference type="AlphaFoldDB" id="A0A3G8WMK4"/>
<protein>
    <submittedName>
        <fullName evidence="1">RepB family plasmid replication initiator protein</fullName>
    </submittedName>
</protein>
<sequence length="352" mass="41684">MKSTDKNSNYLLQSNFFTQSVMRGVTEMQKDIIYYLQTLINFRDPNPEEEIIFNYNKFLEYKNVKKNSFYSVSELLEICSGLIHINGVFYNTQTKITEFFNVIDSVSVSDEDANEFIVRFAKWGKIFFYEKHALEYANKTRVQYTQIESSIIDLKGDKRKKLFELLSQFKATGIYRVSLEELKVLLGFIVYKNEKNKSETTKQLQLKFLFDTKEISPDYERVEYLARWSEFKRVFLDPAINDFNSNEKLDISHISYETVKVGRKITNLHFKFQKRLDINNLSEVHQTALKSFLAYGLTESQILFLLQRIGQENMFNRFNKAVTFNQHYDNKESKFIGKRSGSIMKLEKKLRI</sequence>
<geneLocation type="plasmid" evidence="1">
    <name>unnamed</name>
</geneLocation>
<proteinExistence type="predicted"/>
<accession>A0A3G8WMK4</accession>
<dbReference type="InterPro" id="IPR036388">
    <property type="entry name" value="WH-like_DNA-bd_sf"/>
</dbReference>
<evidence type="ECO:0000313" key="1">
    <source>
        <dbReference type="EMBL" id="AZI21518.1"/>
    </source>
</evidence>
<dbReference type="Gene3D" id="1.10.10.10">
    <property type="entry name" value="Winged helix-like DNA-binding domain superfamily/Winged helix DNA-binding domain"/>
    <property type="match status" value="1"/>
</dbReference>
<dbReference type="InterPro" id="IPR036390">
    <property type="entry name" value="WH_DNA-bd_sf"/>
</dbReference>
<keyword evidence="1" id="KW-0614">Plasmid</keyword>
<name>A0A3G8WMK4_9FLAO</name>
<evidence type="ECO:0000313" key="2">
    <source>
        <dbReference type="Proteomes" id="UP000282297"/>
    </source>
</evidence>
<dbReference type="EMBL" id="CP034172">
    <property type="protein sequence ID" value="AZI21518.1"/>
    <property type="molecule type" value="Genomic_DNA"/>
</dbReference>